<reference evidence="2 3" key="1">
    <citation type="journal article" date="2016" name="Front. Microbiol.">
        <title>Comprehensive Phylogenetic Analysis of Bovine Non-aureus Staphylococci Species Based on Whole-Genome Sequencing.</title>
        <authorList>
            <person name="Naushad S."/>
            <person name="Barkema H.W."/>
            <person name="Luby C."/>
            <person name="Condas L.A."/>
            <person name="Nobrega D.B."/>
            <person name="Carson D.A."/>
            <person name="De Buck J."/>
        </authorList>
    </citation>
    <scope>NUCLEOTIDE SEQUENCE [LARGE SCALE GENOMIC DNA]</scope>
    <source>
        <strain evidence="2 3">SNUC 3829</strain>
    </source>
</reference>
<protein>
    <submittedName>
        <fullName evidence="2">Uncharacterized protein</fullName>
    </submittedName>
</protein>
<evidence type="ECO:0000313" key="2">
    <source>
        <dbReference type="EMBL" id="PTF62900.1"/>
    </source>
</evidence>
<dbReference type="AlphaFoldDB" id="A0A2T4LPU9"/>
<organism evidence="2 3">
    <name type="scientific">Staphylococcus cohnii</name>
    <dbReference type="NCBI Taxonomy" id="29382"/>
    <lineage>
        <taxon>Bacteria</taxon>
        <taxon>Bacillati</taxon>
        <taxon>Bacillota</taxon>
        <taxon>Bacilli</taxon>
        <taxon>Bacillales</taxon>
        <taxon>Staphylococcaceae</taxon>
        <taxon>Staphylococcus</taxon>
        <taxon>Staphylococcus cohnii species complex</taxon>
    </lineage>
</organism>
<keyword evidence="1" id="KW-0472">Membrane</keyword>
<comment type="caution">
    <text evidence="2">The sequence shown here is derived from an EMBL/GenBank/DDBJ whole genome shotgun (WGS) entry which is preliminary data.</text>
</comment>
<dbReference type="Proteomes" id="UP000241208">
    <property type="component" value="Unassembled WGS sequence"/>
</dbReference>
<sequence length="83" mass="9325">MESDFLKQEEKYSFLTKAINILVAILLIIAIFYMVILSDNSDLPMLFSLIAFTIASIPEILKKKKSGWILGILGLILIILVLV</sequence>
<evidence type="ECO:0000256" key="1">
    <source>
        <dbReference type="SAM" id="Phobius"/>
    </source>
</evidence>
<feature type="transmembrane region" description="Helical" evidence="1">
    <location>
        <begin position="12"/>
        <end position="37"/>
    </location>
</feature>
<evidence type="ECO:0000313" key="3">
    <source>
        <dbReference type="Proteomes" id="UP000241208"/>
    </source>
</evidence>
<keyword evidence="1" id="KW-1133">Transmembrane helix</keyword>
<proteinExistence type="predicted"/>
<feature type="transmembrane region" description="Helical" evidence="1">
    <location>
        <begin position="66"/>
        <end position="82"/>
    </location>
</feature>
<accession>A0A2T4LPU9</accession>
<dbReference type="EMBL" id="PYZR01000186">
    <property type="protein sequence ID" value="PTF62900.1"/>
    <property type="molecule type" value="Genomic_DNA"/>
</dbReference>
<gene>
    <name evidence="2" type="ORF">BUY34_11700</name>
</gene>
<name>A0A2T4LPU9_9STAP</name>
<feature type="transmembrane region" description="Helical" evidence="1">
    <location>
        <begin position="43"/>
        <end position="61"/>
    </location>
</feature>
<keyword evidence="1" id="KW-0812">Transmembrane</keyword>